<dbReference type="PANTHER" id="PTHR45586:SF1">
    <property type="entry name" value="LIPOPOLYSACCHARIDE ASSEMBLY PROTEIN B"/>
    <property type="match status" value="1"/>
</dbReference>
<dbReference type="Proteomes" id="UP001230005">
    <property type="component" value="Unassembled WGS sequence"/>
</dbReference>
<organism evidence="4 5">
    <name type="scientific">Evansella vedderi</name>
    <dbReference type="NCBI Taxonomy" id="38282"/>
    <lineage>
        <taxon>Bacteria</taxon>
        <taxon>Bacillati</taxon>
        <taxon>Bacillota</taxon>
        <taxon>Bacilli</taxon>
        <taxon>Bacillales</taxon>
        <taxon>Bacillaceae</taxon>
        <taxon>Evansella</taxon>
    </lineage>
</organism>
<dbReference type="InterPro" id="IPR011990">
    <property type="entry name" value="TPR-like_helical_dom_sf"/>
</dbReference>
<accession>A0ABT9ZTK8</accession>
<sequence length="361" mass="42391">MSEMDSKLKKGQVIPFLQDGSYFYKKGIEAYQAGNLDQAINYIERAIRIEPEEPVFLCQLAIVLSEKGDFEGANDWLEKIIKEIDNSMSECYFFMANNLAHLGKFDQAKLRLKKYLQLEPDGEFTDDAHSLLYMLEEEGLTLFADLDDLNMEPTPLENIVDLLNKGDYEWAEKEARGYLMENPKEWDVYAYLAESLMYQGDTEHAKSILKDLLMKEEPNFLAQCNMTLLLAKTGDEGKETWVKNLINLRPMKDWHCYYLARTLFYLGEYAKSYKWFQKLYRESDFQKQPAYFHQMAIVAWKNGNITKAKQLFEKTEELDQENEEIARHFLDRLSLEDKYTLPEDEWFIYSQPGKLLTNPSN</sequence>
<comment type="caution">
    <text evidence="4">The sequence shown here is derived from an EMBL/GenBank/DDBJ whole genome shotgun (WGS) entry which is preliminary data.</text>
</comment>
<keyword evidence="5" id="KW-1185">Reference proteome</keyword>
<evidence type="ECO:0000256" key="3">
    <source>
        <dbReference type="PROSITE-ProRule" id="PRU00339"/>
    </source>
</evidence>
<dbReference type="InterPro" id="IPR019734">
    <property type="entry name" value="TPR_rpt"/>
</dbReference>
<dbReference type="RefSeq" id="WP_307324714.1">
    <property type="nucleotide sequence ID" value="NZ_JAUSUG010000006.1"/>
</dbReference>
<evidence type="ECO:0000313" key="5">
    <source>
        <dbReference type="Proteomes" id="UP001230005"/>
    </source>
</evidence>
<dbReference type="SUPFAM" id="SSF48452">
    <property type="entry name" value="TPR-like"/>
    <property type="match status" value="1"/>
</dbReference>
<evidence type="ECO:0000256" key="2">
    <source>
        <dbReference type="ARBA" id="ARBA00022803"/>
    </source>
</evidence>
<dbReference type="InterPro" id="IPR051012">
    <property type="entry name" value="CellSynth/LPSAsmb/PSIAsmb"/>
</dbReference>
<proteinExistence type="predicted"/>
<name>A0ABT9ZTK8_9BACI</name>
<dbReference type="Gene3D" id="1.25.40.10">
    <property type="entry name" value="Tetratricopeptide repeat domain"/>
    <property type="match status" value="3"/>
</dbReference>
<dbReference type="Pfam" id="PF14559">
    <property type="entry name" value="TPR_19"/>
    <property type="match status" value="1"/>
</dbReference>
<evidence type="ECO:0000256" key="1">
    <source>
        <dbReference type="ARBA" id="ARBA00022737"/>
    </source>
</evidence>
<keyword evidence="1" id="KW-0677">Repeat</keyword>
<keyword evidence="2 3" id="KW-0802">TPR repeat</keyword>
<dbReference type="PROSITE" id="PS50005">
    <property type="entry name" value="TPR"/>
    <property type="match status" value="2"/>
</dbReference>
<dbReference type="EMBL" id="JAUSUG010000006">
    <property type="protein sequence ID" value="MDQ0254583.1"/>
    <property type="molecule type" value="Genomic_DNA"/>
</dbReference>
<dbReference type="PANTHER" id="PTHR45586">
    <property type="entry name" value="TPR REPEAT-CONTAINING PROTEIN PA4667"/>
    <property type="match status" value="1"/>
</dbReference>
<feature type="repeat" description="TPR" evidence="3">
    <location>
        <begin position="89"/>
        <end position="122"/>
    </location>
</feature>
<feature type="repeat" description="TPR" evidence="3">
    <location>
        <begin position="20"/>
        <end position="53"/>
    </location>
</feature>
<protein>
    <submittedName>
        <fullName evidence="4">Tetratricopeptide (TPR) repeat protein</fullName>
    </submittedName>
</protein>
<evidence type="ECO:0000313" key="4">
    <source>
        <dbReference type="EMBL" id="MDQ0254583.1"/>
    </source>
</evidence>
<dbReference type="SMART" id="SM00028">
    <property type="entry name" value="TPR"/>
    <property type="match status" value="6"/>
</dbReference>
<gene>
    <name evidence="4" type="ORF">J2S74_001962</name>
</gene>
<reference evidence="4 5" key="1">
    <citation type="submission" date="2023-07" db="EMBL/GenBank/DDBJ databases">
        <title>Genomic Encyclopedia of Type Strains, Phase IV (KMG-IV): sequencing the most valuable type-strain genomes for metagenomic binning, comparative biology and taxonomic classification.</title>
        <authorList>
            <person name="Goeker M."/>
        </authorList>
    </citation>
    <scope>NUCLEOTIDE SEQUENCE [LARGE SCALE GENOMIC DNA]</scope>
    <source>
        <strain evidence="4 5">DSM 9768</strain>
    </source>
</reference>